<evidence type="ECO:0000256" key="1">
    <source>
        <dbReference type="SAM" id="MobiDB-lite"/>
    </source>
</evidence>
<dbReference type="EMBL" id="VSRR010006882">
    <property type="protein sequence ID" value="MPC45762.1"/>
    <property type="molecule type" value="Genomic_DNA"/>
</dbReference>
<name>A0A5B7FGX5_PORTR</name>
<proteinExistence type="predicted"/>
<feature type="compositionally biased region" description="Basic and acidic residues" evidence="1">
    <location>
        <begin position="1"/>
        <end position="12"/>
    </location>
</feature>
<accession>A0A5B7FGX5</accession>
<evidence type="ECO:0000313" key="3">
    <source>
        <dbReference type="Proteomes" id="UP000324222"/>
    </source>
</evidence>
<dbReference type="AlphaFoldDB" id="A0A5B7FGX5"/>
<organism evidence="2 3">
    <name type="scientific">Portunus trituberculatus</name>
    <name type="common">Swimming crab</name>
    <name type="synonym">Neptunus trituberculatus</name>
    <dbReference type="NCBI Taxonomy" id="210409"/>
    <lineage>
        <taxon>Eukaryota</taxon>
        <taxon>Metazoa</taxon>
        <taxon>Ecdysozoa</taxon>
        <taxon>Arthropoda</taxon>
        <taxon>Crustacea</taxon>
        <taxon>Multicrustacea</taxon>
        <taxon>Malacostraca</taxon>
        <taxon>Eumalacostraca</taxon>
        <taxon>Eucarida</taxon>
        <taxon>Decapoda</taxon>
        <taxon>Pleocyemata</taxon>
        <taxon>Brachyura</taxon>
        <taxon>Eubrachyura</taxon>
        <taxon>Portunoidea</taxon>
        <taxon>Portunidae</taxon>
        <taxon>Portuninae</taxon>
        <taxon>Portunus</taxon>
    </lineage>
</organism>
<dbReference type="Proteomes" id="UP000324222">
    <property type="component" value="Unassembled WGS sequence"/>
</dbReference>
<protein>
    <submittedName>
        <fullName evidence="2">Uncharacterized protein</fullName>
    </submittedName>
</protein>
<reference evidence="2 3" key="1">
    <citation type="submission" date="2019-05" db="EMBL/GenBank/DDBJ databases">
        <title>Another draft genome of Portunus trituberculatus and its Hox gene families provides insights of decapod evolution.</title>
        <authorList>
            <person name="Jeong J.-H."/>
            <person name="Song I."/>
            <person name="Kim S."/>
            <person name="Choi T."/>
            <person name="Kim D."/>
            <person name="Ryu S."/>
            <person name="Kim W."/>
        </authorList>
    </citation>
    <scope>NUCLEOTIDE SEQUENCE [LARGE SCALE GENOMIC DNA]</scope>
    <source>
        <tissue evidence="2">Muscle</tissue>
    </source>
</reference>
<gene>
    <name evidence="2" type="ORF">E2C01_039468</name>
</gene>
<comment type="caution">
    <text evidence="2">The sequence shown here is derived from an EMBL/GenBank/DDBJ whole genome shotgun (WGS) entry which is preliminary data.</text>
</comment>
<keyword evidence="3" id="KW-1185">Reference proteome</keyword>
<sequence>MWKGVGRTEERLSSPSEQHTTTTTTTTTEYKHLNKFVLGMFSTSSRSITFYNSFNLRQYGSSPTSRVVKYLLTGQGRLDRSEPEAPNTEMPPYGAPVRLHNVENVT</sequence>
<feature type="region of interest" description="Disordered" evidence="1">
    <location>
        <begin position="1"/>
        <end position="27"/>
    </location>
</feature>
<evidence type="ECO:0000313" key="2">
    <source>
        <dbReference type="EMBL" id="MPC45762.1"/>
    </source>
</evidence>